<name>A0AAN7UP15_9PEZI</name>
<evidence type="ECO:0000313" key="2">
    <source>
        <dbReference type="Proteomes" id="UP001305414"/>
    </source>
</evidence>
<sequence>MTNPGRVGFVHSTTRPILGHSWHSWPASNDVRGTPEPSKPLREVLSTLLMHHGRDGRIKEEHPYLYWGLTPPYAYAEFEKGGVTSDRGNVFACRFSISPKLAAYIDQPYLYLPTR</sequence>
<protein>
    <submittedName>
        <fullName evidence="1">Uncharacterized protein</fullName>
    </submittedName>
</protein>
<reference evidence="1 2" key="1">
    <citation type="submission" date="2023-10" db="EMBL/GenBank/DDBJ databases">
        <title>Draft genome sequence of Xylaria bambusicola isolate GMP-LS, the root and basal stem rot pathogen of sugarcane in Indonesia.</title>
        <authorList>
            <person name="Selvaraj P."/>
            <person name="Muralishankar V."/>
            <person name="Muruganantham S."/>
            <person name="Sp S."/>
            <person name="Haryani S."/>
            <person name="Lau K.J.X."/>
            <person name="Naqvi N.I."/>
        </authorList>
    </citation>
    <scope>NUCLEOTIDE SEQUENCE [LARGE SCALE GENOMIC DNA]</scope>
    <source>
        <strain evidence="1">GMP-LS</strain>
    </source>
</reference>
<organism evidence="1 2">
    <name type="scientific">Xylaria bambusicola</name>
    <dbReference type="NCBI Taxonomy" id="326684"/>
    <lineage>
        <taxon>Eukaryota</taxon>
        <taxon>Fungi</taxon>
        <taxon>Dikarya</taxon>
        <taxon>Ascomycota</taxon>
        <taxon>Pezizomycotina</taxon>
        <taxon>Sordariomycetes</taxon>
        <taxon>Xylariomycetidae</taxon>
        <taxon>Xylariales</taxon>
        <taxon>Xylariaceae</taxon>
        <taxon>Xylaria</taxon>
    </lineage>
</organism>
<dbReference type="EMBL" id="JAWHQM010000017">
    <property type="protein sequence ID" value="KAK5630849.1"/>
    <property type="molecule type" value="Genomic_DNA"/>
</dbReference>
<proteinExistence type="predicted"/>
<dbReference type="Proteomes" id="UP001305414">
    <property type="component" value="Unassembled WGS sequence"/>
</dbReference>
<accession>A0AAN7UP15</accession>
<comment type="caution">
    <text evidence="1">The sequence shown here is derived from an EMBL/GenBank/DDBJ whole genome shotgun (WGS) entry which is preliminary data.</text>
</comment>
<gene>
    <name evidence="1" type="ORF">RRF57_006564</name>
</gene>
<dbReference type="AlphaFoldDB" id="A0AAN7UP15"/>
<keyword evidence="2" id="KW-1185">Reference proteome</keyword>
<evidence type="ECO:0000313" key="1">
    <source>
        <dbReference type="EMBL" id="KAK5630849.1"/>
    </source>
</evidence>